<sequence length="175" mass="19387">MPIERNLALAGEVLEFVVKGGLLSFSGALDGEKVMVVSSLEDALQYAKSQELPEDVAIWADLRSYQFSEYQDVTSSLPPSEYSALHKELDVLEDRIVQAAWDSLVARDDLQESDELASDIGPDLAHVAAARFLGGGKLSPFLEELFSLYRAGGWPCGYKGEYPHGKFIVYWRSPR</sequence>
<keyword evidence="4" id="KW-1185">Reference proteome</keyword>
<dbReference type="EMBL" id="CP011509">
    <property type="protein sequence ID" value="AKJ02982.1"/>
    <property type="molecule type" value="Genomic_DNA"/>
</dbReference>
<protein>
    <submittedName>
        <fullName evidence="1">Uncharacterized protein</fullName>
    </submittedName>
</protein>
<evidence type="ECO:0000313" key="3">
    <source>
        <dbReference type="Proteomes" id="UP000035579"/>
    </source>
</evidence>
<dbReference type="KEGG" id="age:AA314_04608"/>
<organism evidence="1 3">
    <name type="scientific">Archangium gephyra</name>
    <dbReference type="NCBI Taxonomy" id="48"/>
    <lineage>
        <taxon>Bacteria</taxon>
        <taxon>Pseudomonadati</taxon>
        <taxon>Myxococcota</taxon>
        <taxon>Myxococcia</taxon>
        <taxon>Myxococcales</taxon>
        <taxon>Cystobacterineae</taxon>
        <taxon>Archangiaceae</taxon>
        <taxon>Archangium</taxon>
    </lineage>
</organism>
<proteinExistence type="predicted"/>
<evidence type="ECO:0000313" key="1">
    <source>
        <dbReference type="EMBL" id="AKJ02982.1"/>
    </source>
</evidence>
<dbReference type="Proteomes" id="UP000256345">
    <property type="component" value="Unassembled WGS sequence"/>
</dbReference>
<reference evidence="2 4" key="2">
    <citation type="submission" date="2018-08" db="EMBL/GenBank/DDBJ databases">
        <title>Genomic Encyclopedia of Archaeal and Bacterial Type Strains, Phase II (KMG-II): from individual species to whole genera.</title>
        <authorList>
            <person name="Goeker M."/>
        </authorList>
    </citation>
    <scope>NUCLEOTIDE SEQUENCE [LARGE SCALE GENOMIC DNA]</scope>
    <source>
        <strain evidence="2 4">DSM 2261</strain>
    </source>
</reference>
<dbReference type="EMBL" id="QUMU01000013">
    <property type="protein sequence ID" value="REG25105.1"/>
    <property type="molecule type" value="Genomic_DNA"/>
</dbReference>
<dbReference type="AlphaFoldDB" id="A0AAC8TEK5"/>
<dbReference type="RefSeq" id="WP_047857167.1">
    <property type="nucleotide sequence ID" value="NZ_CP011509.1"/>
</dbReference>
<accession>A0AAC8TEK5</accession>
<name>A0AAC8TEK5_9BACT</name>
<gene>
    <name evidence="1" type="ORF">AA314_04608</name>
    <name evidence="2" type="ORF">ATI61_113169</name>
</gene>
<evidence type="ECO:0000313" key="2">
    <source>
        <dbReference type="EMBL" id="REG25105.1"/>
    </source>
</evidence>
<reference evidence="1 3" key="1">
    <citation type="submission" date="2015-05" db="EMBL/GenBank/DDBJ databases">
        <title>Genome assembly of Archangium gephyra DSM 2261.</title>
        <authorList>
            <person name="Sharma G."/>
            <person name="Subramanian S."/>
        </authorList>
    </citation>
    <scope>NUCLEOTIDE SEQUENCE [LARGE SCALE GENOMIC DNA]</scope>
    <source>
        <strain evidence="1 3">DSM 2261</strain>
    </source>
</reference>
<evidence type="ECO:0000313" key="4">
    <source>
        <dbReference type="Proteomes" id="UP000256345"/>
    </source>
</evidence>
<dbReference type="Proteomes" id="UP000035579">
    <property type="component" value="Chromosome"/>
</dbReference>